<comment type="caution">
    <text evidence="3">The sequence shown here is derived from an EMBL/GenBank/DDBJ whole genome shotgun (WGS) entry which is preliminary data.</text>
</comment>
<dbReference type="AlphaFoldDB" id="A0A8J5KXA6"/>
<sequence>MASLVMLSAALLLGLVLPFSMADNVLLGGDRLKTGESLTEGDFSFDMQFDCNLVLYDNGQPVWSPPSDGLGNSCFAHLQTNGNFVIYNGNGQVVWTSNTAGEEGNYILVLQRDGNVVIYSRPIFTIPPNSKGVVMVKRGHNHELVNRKIAMVTKN</sequence>
<accession>A0A8J5KXA6</accession>
<dbReference type="SMART" id="SM00108">
    <property type="entry name" value="B_lectin"/>
    <property type="match status" value="1"/>
</dbReference>
<dbReference type="CDD" id="cd00028">
    <property type="entry name" value="B_lectin"/>
    <property type="match status" value="1"/>
</dbReference>
<feature type="domain" description="Bulb-type lectin" evidence="2">
    <location>
        <begin position="23"/>
        <end position="131"/>
    </location>
</feature>
<dbReference type="InterPro" id="IPR001480">
    <property type="entry name" value="Bulb-type_lectin_dom"/>
</dbReference>
<dbReference type="PROSITE" id="PS50927">
    <property type="entry name" value="BULB_LECTIN"/>
    <property type="match status" value="1"/>
</dbReference>
<gene>
    <name evidence="3" type="ORF">ZIOFF_039571</name>
</gene>
<dbReference type="Proteomes" id="UP000734854">
    <property type="component" value="Unassembled WGS sequence"/>
</dbReference>
<name>A0A8J5KXA6_ZINOF</name>
<feature type="signal peptide" evidence="1">
    <location>
        <begin position="1"/>
        <end position="22"/>
    </location>
</feature>
<keyword evidence="4" id="KW-1185">Reference proteome</keyword>
<keyword evidence="1" id="KW-0732">Signal</keyword>
<reference evidence="3 4" key="1">
    <citation type="submission" date="2020-08" db="EMBL/GenBank/DDBJ databases">
        <title>Plant Genome Project.</title>
        <authorList>
            <person name="Zhang R.-G."/>
        </authorList>
    </citation>
    <scope>NUCLEOTIDE SEQUENCE [LARGE SCALE GENOMIC DNA]</scope>
    <source>
        <tissue evidence="3">Rhizome</tissue>
    </source>
</reference>
<feature type="chain" id="PRO_5035217864" description="Bulb-type lectin domain-containing protein" evidence="1">
    <location>
        <begin position="23"/>
        <end position="155"/>
    </location>
</feature>
<dbReference type="EMBL" id="JACMSC010000011">
    <property type="protein sequence ID" value="KAG6499779.1"/>
    <property type="molecule type" value="Genomic_DNA"/>
</dbReference>
<evidence type="ECO:0000313" key="3">
    <source>
        <dbReference type="EMBL" id="KAG6499779.1"/>
    </source>
</evidence>
<dbReference type="OrthoDB" id="418274at2759"/>
<proteinExistence type="predicted"/>
<evidence type="ECO:0000313" key="4">
    <source>
        <dbReference type="Proteomes" id="UP000734854"/>
    </source>
</evidence>
<evidence type="ECO:0000259" key="2">
    <source>
        <dbReference type="PROSITE" id="PS50927"/>
    </source>
</evidence>
<evidence type="ECO:0000256" key="1">
    <source>
        <dbReference type="SAM" id="SignalP"/>
    </source>
</evidence>
<organism evidence="3 4">
    <name type="scientific">Zingiber officinale</name>
    <name type="common">Ginger</name>
    <name type="synonym">Amomum zingiber</name>
    <dbReference type="NCBI Taxonomy" id="94328"/>
    <lineage>
        <taxon>Eukaryota</taxon>
        <taxon>Viridiplantae</taxon>
        <taxon>Streptophyta</taxon>
        <taxon>Embryophyta</taxon>
        <taxon>Tracheophyta</taxon>
        <taxon>Spermatophyta</taxon>
        <taxon>Magnoliopsida</taxon>
        <taxon>Liliopsida</taxon>
        <taxon>Zingiberales</taxon>
        <taxon>Zingiberaceae</taxon>
        <taxon>Zingiber</taxon>
    </lineage>
</organism>
<protein>
    <recommendedName>
        <fullName evidence="2">Bulb-type lectin domain-containing protein</fullName>
    </recommendedName>
</protein>